<dbReference type="Pfam" id="PF02255">
    <property type="entry name" value="PTS_IIA"/>
    <property type="match status" value="1"/>
</dbReference>
<keyword evidence="1" id="KW-0813">Transport</keyword>
<keyword evidence="2" id="KW-0762">Sugar transport</keyword>
<dbReference type="Proteomes" id="UP000247612">
    <property type="component" value="Unassembled WGS sequence"/>
</dbReference>
<dbReference type="GO" id="GO:0046872">
    <property type="term" value="F:metal ion binding"/>
    <property type="evidence" value="ECO:0007669"/>
    <property type="project" value="UniProtKB-KW"/>
</dbReference>
<keyword evidence="4" id="KW-0598">Phosphotransferase system</keyword>
<evidence type="ECO:0000256" key="3">
    <source>
        <dbReference type="ARBA" id="ARBA00022679"/>
    </source>
</evidence>
<evidence type="ECO:0000256" key="2">
    <source>
        <dbReference type="ARBA" id="ARBA00022597"/>
    </source>
</evidence>
<accession>A0A2V2FNA4</accession>
<dbReference type="GeneID" id="94440532"/>
<reference evidence="8" key="2">
    <citation type="submission" date="2022-03" db="EMBL/GenBank/DDBJ databases">
        <title>First case of bacteraemia caused by Dielma fastidiosa in a patient hospitalised with diverticulitis.</title>
        <authorList>
            <person name="Forman-Ankjaer B."/>
            <person name="Hvid-Jensen F."/>
            <person name="Kobel C.M."/>
            <person name="Greve T."/>
        </authorList>
    </citation>
    <scope>NUCLEOTIDE SEQUENCE</scope>
    <source>
        <strain evidence="8">AUH_DF_2021</strain>
    </source>
</reference>
<dbReference type="OrthoDB" id="389577at2"/>
<dbReference type="GO" id="GO:0009401">
    <property type="term" value="P:phosphoenolpyruvate-dependent sugar phosphotransferase system"/>
    <property type="evidence" value="ECO:0007669"/>
    <property type="project" value="UniProtKB-KW"/>
</dbReference>
<organism evidence="9 10">
    <name type="scientific">Dielma fastidiosa</name>
    <dbReference type="NCBI Taxonomy" id="1034346"/>
    <lineage>
        <taxon>Bacteria</taxon>
        <taxon>Bacillati</taxon>
        <taxon>Bacillota</taxon>
        <taxon>Erysipelotrichia</taxon>
        <taxon>Erysipelotrichales</taxon>
        <taxon>Erysipelotrichaceae</taxon>
        <taxon>Dielma</taxon>
    </lineage>
</organism>
<feature type="active site" description="Tele-phosphohistidine intermediate" evidence="5">
    <location>
        <position position="75"/>
    </location>
</feature>
<dbReference type="AlphaFoldDB" id="A0A2V2FNA4"/>
<dbReference type="PIRSF" id="PIRSF000699">
    <property type="entry name" value="PTS_IILac_III"/>
    <property type="match status" value="1"/>
</dbReference>
<comment type="caution">
    <text evidence="9">The sequence shown here is derived from an EMBL/GenBank/DDBJ whole genome shotgun (WGS) entry which is preliminary data.</text>
</comment>
<evidence type="ECO:0000256" key="7">
    <source>
        <dbReference type="PROSITE-ProRule" id="PRU00418"/>
    </source>
</evidence>
<dbReference type="CDD" id="cd00215">
    <property type="entry name" value="PTS_IIA_lac"/>
    <property type="match status" value="1"/>
</dbReference>
<keyword evidence="10" id="KW-1185">Reference proteome</keyword>
<dbReference type="Proteomes" id="UP001276902">
    <property type="component" value="Unassembled WGS sequence"/>
</dbReference>
<dbReference type="Gene3D" id="1.20.58.80">
    <property type="entry name" value="Phosphotransferase system, lactose/cellobiose-type IIA subunit"/>
    <property type="match status" value="1"/>
</dbReference>
<proteinExistence type="predicted"/>
<dbReference type="InterPro" id="IPR003188">
    <property type="entry name" value="PTS_IIA_lac/cel"/>
</dbReference>
<evidence type="ECO:0000256" key="6">
    <source>
        <dbReference type="PIRSR" id="PIRSR000699-2"/>
    </source>
</evidence>
<reference evidence="9 10" key="1">
    <citation type="submission" date="2018-05" db="EMBL/GenBank/DDBJ databases">
        <title>Genomic Encyclopedia of Type Strains, Phase IV (KMG-IV): sequencing the most valuable type-strain genomes for metagenomic binning, comparative biology and taxonomic classification.</title>
        <authorList>
            <person name="Goeker M."/>
        </authorList>
    </citation>
    <scope>NUCLEOTIDE SEQUENCE [LARGE SCALE GENOMIC DNA]</scope>
    <source>
        <strain evidence="9 10">JC118</strain>
    </source>
</reference>
<dbReference type="STRING" id="1034346.GCA_000313565_01037"/>
<name>A0A2V2FNA4_9FIRM</name>
<evidence type="ECO:0000313" key="8">
    <source>
        <dbReference type="EMBL" id="MDY5169836.1"/>
    </source>
</evidence>
<keyword evidence="3" id="KW-0808">Transferase</keyword>
<dbReference type="InterPro" id="IPR036542">
    <property type="entry name" value="PTS_IIA_lac/cel_sf"/>
</dbReference>
<dbReference type="EMBL" id="JALDAW010000023">
    <property type="protein sequence ID" value="MDY5169836.1"/>
    <property type="molecule type" value="Genomic_DNA"/>
</dbReference>
<evidence type="ECO:0000313" key="10">
    <source>
        <dbReference type="Proteomes" id="UP000247612"/>
    </source>
</evidence>
<evidence type="ECO:0000256" key="5">
    <source>
        <dbReference type="PIRSR" id="PIRSR000699-1"/>
    </source>
</evidence>
<dbReference type="RefSeq" id="WP_022937351.1">
    <property type="nucleotide sequence ID" value="NZ_BAABZA010000001.1"/>
</dbReference>
<keyword evidence="6" id="KW-0479">Metal-binding</keyword>
<dbReference type="PANTHER" id="PTHR34382:SF7">
    <property type="entry name" value="PTS SYSTEM N,N'-DIACETYLCHITOBIOSE-SPECIFIC EIIA COMPONENT"/>
    <property type="match status" value="1"/>
</dbReference>
<feature type="binding site" evidence="6">
    <location>
        <position position="78"/>
    </location>
    <ligand>
        <name>Mg(2+)</name>
        <dbReference type="ChEBI" id="CHEBI:18420"/>
        <note>ligand shared between all trimeric partners</note>
    </ligand>
</feature>
<evidence type="ECO:0000256" key="1">
    <source>
        <dbReference type="ARBA" id="ARBA00022448"/>
    </source>
</evidence>
<gene>
    <name evidence="9" type="ORF">DES51_11721</name>
    <name evidence="8" type="ORF">MQE39_17090</name>
</gene>
<comment type="cofactor">
    <cofactor evidence="6">
        <name>Mg(2+)</name>
        <dbReference type="ChEBI" id="CHEBI:18420"/>
    </cofactor>
    <text evidence="6">Binds 1 Mg(2+) ion per trimer.</text>
</comment>
<dbReference type="GO" id="GO:0016740">
    <property type="term" value="F:transferase activity"/>
    <property type="evidence" value="ECO:0007669"/>
    <property type="project" value="UniProtKB-KW"/>
</dbReference>
<dbReference type="PANTHER" id="PTHR34382">
    <property type="entry name" value="PTS SYSTEM N,N'-DIACETYLCHITOBIOSE-SPECIFIC EIIA COMPONENT"/>
    <property type="match status" value="1"/>
</dbReference>
<dbReference type="EMBL" id="QJKH01000017">
    <property type="protein sequence ID" value="PXX75837.1"/>
    <property type="molecule type" value="Genomic_DNA"/>
</dbReference>
<feature type="modified residue" description="Phosphohistidine; by HPr" evidence="7">
    <location>
        <position position="75"/>
    </location>
</feature>
<evidence type="ECO:0000256" key="4">
    <source>
        <dbReference type="ARBA" id="ARBA00022683"/>
    </source>
</evidence>
<evidence type="ECO:0000313" key="9">
    <source>
        <dbReference type="EMBL" id="PXX75837.1"/>
    </source>
</evidence>
<keyword evidence="6" id="KW-0460">Magnesium</keyword>
<protein>
    <submittedName>
        <fullName evidence="8">PTS lactose/cellobiose transporter subunit IIA</fullName>
    </submittedName>
    <submittedName>
        <fullName evidence="9">PTS system cellobiose-specific IIA component/PTS system lactose-specific IIA component</fullName>
    </submittedName>
</protein>
<sequence length="111" mass="12544">MDTYETAFTLILNAGNSKSKSLMAIEEARDFNFDEAVSLIKEAREDLKSAHQTQTELIQGEARGEKSELSLILVHAQDHLTTAMIMIDQAEEFLNIYRLLSKVIKKEDLEG</sequence>
<dbReference type="SUPFAM" id="SSF46973">
    <property type="entry name" value="Enzyme IIa from lactose specific PTS, IIa-lac"/>
    <property type="match status" value="1"/>
</dbReference>
<dbReference type="PROSITE" id="PS51095">
    <property type="entry name" value="PTS_EIIA_TYPE_3"/>
    <property type="match status" value="1"/>
</dbReference>